<evidence type="ECO:0000256" key="10">
    <source>
        <dbReference type="ARBA" id="ARBA00023242"/>
    </source>
</evidence>
<dbReference type="GO" id="GO:0031507">
    <property type="term" value="P:heterochromatin formation"/>
    <property type="evidence" value="ECO:0007669"/>
    <property type="project" value="UniProtKB-ARBA"/>
</dbReference>
<feature type="region of interest" description="Disordered" evidence="14">
    <location>
        <begin position="1"/>
        <end position="235"/>
    </location>
</feature>
<protein>
    <recommendedName>
        <fullName evidence="3 13">Histone acetyltransferase</fullName>
        <ecNumber evidence="3 13">2.3.1.48</ecNumber>
    </recommendedName>
</protein>
<comment type="subcellular location">
    <subcellularLocation>
        <location evidence="1 13">Nucleus</location>
    </subcellularLocation>
</comment>
<dbReference type="FunFam" id="3.40.630.30:FF:000001">
    <property type="entry name" value="Histone acetyltransferase"/>
    <property type="match status" value="1"/>
</dbReference>
<dbReference type="Gene3D" id="3.30.60.60">
    <property type="entry name" value="N-acetyl transferase-like"/>
    <property type="match status" value="1"/>
</dbReference>
<evidence type="ECO:0000256" key="13">
    <source>
        <dbReference type="RuleBase" id="RU361211"/>
    </source>
</evidence>
<evidence type="ECO:0000256" key="14">
    <source>
        <dbReference type="SAM" id="MobiDB-lite"/>
    </source>
</evidence>
<feature type="compositionally biased region" description="Low complexity" evidence="14">
    <location>
        <begin position="1041"/>
        <end position="1070"/>
    </location>
</feature>
<dbReference type="VEuPathDB" id="FungiDB:F503_00098"/>
<dbReference type="Gene3D" id="3.40.630.30">
    <property type="match status" value="1"/>
</dbReference>
<evidence type="ECO:0000256" key="12">
    <source>
        <dbReference type="PIRSR" id="PIRSR602717-51"/>
    </source>
</evidence>
<comment type="function">
    <text evidence="11">Catalytic component of the NuA4 histone acetyltransferase (HAT) complex which is involved in epigenetic transcriptional activation of selected genes principally by acetylation of nucleosomal histones H4, H3, H2B, H2A and H2A variant H2A.Z. Acetylates histone H4 to form H4K5ac, H4K8ac, H4K12ac and H4K16ac, histone H3 to form H3K14ac, and histone H2A to form H2AK4ac and H2AK7ac. The NuA4 complex is involved in the DNA damage response and is required for chromosome segregation. The NuA4 complex plays a direct role in repair of DNA double-strand breaks (DSBs) through homologous recombination. Recruitment to promoters depends on H3K4me. Also acetylates non-histone proteins. In addition to protein acetyltransferase, can use different acyl-CoA substrates, such as 2-hydroxyisobutanoyl-CoA (2-hydroxyisobutyryl-CoA) or (2E)-butenoyl-CoA (crotonyl-CoA), and is able to mediate protein 2-hydroxyisobutyrylation and crotonylation, respectively.</text>
</comment>
<feature type="compositionally biased region" description="Polar residues" evidence="14">
    <location>
        <begin position="304"/>
        <end position="323"/>
    </location>
</feature>
<dbReference type="EMBL" id="KE148158">
    <property type="protein sequence ID" value="EPE04944.1"/>
    <property type="molecule type" value="Genomic_DNA"/>
</dbReference>
<dbReference type="GO" id="GO:0006357">
    <property type="term" value="P:regulation of transcription by RNA polymerase II"/>
    <property type="evidence" value="ECO:0007669"/>
    <property type="project" value="TreeGrafter"/>
</dbReference>
<keyword evidence="6" id="KW-0863">Zinc-finger</keyword>
<feature type="region of interest" description="Disordered" evidence="14">
    <location>
        <begin position="874"/>
        <end position="1205"/>
    </location>
</feature>
<dbReference type="InterPro" id="IPR050603">
    <property type="entry name" value="MYST_HAT"/>
</dbReference>
<evidence type="ECO:0000256" key="6">
    <source>
        <dbReference type="ARBA" id="ARBA00022771"/>
    </source>
</evidence>
<keyword evidence="9" id="KW-0007">Acetylation</keyword>
<keyword evidence="5" id="KW-0479">Metal-binding</keyword>
<dbReference type="InterPro" id="IPR016181">
    <property type="entry name" value="Acyl_CoA_acyltransferase"/>
</dbReference>
<evidence type="ECO:0000256" key="1">
    <source>
        <dbReference type="ARBA" id="ARBA00004123"/>
    </source>
</evidence>
<evidence type="ECO:0000256" key="11">
    <source>
        <dbReference type="ARBA" id="ARBA00045805"/>
    </source>
</evidence>
<dbReference type="PANTHER" id="PTHR10615:SF161">
    <property type="entry name" value="HISTONE ACETYLTRANSFERASE KAT7"/>
    <property type="match status" value="1"/>
</dbReference>
<evidence type="ECO:0000256" key="7">
    <source>
        <dbReference type="ARBA" id="ARBA00022833"/>
    </source>
</evidence>
<dbReference type="HOGENOM" id="CLU_005327_0_3_1"/>
<dbReference type="InterPro" id="IPR002717">
    <property type="entry name" value="HAT_MYST-type"/>
</dbReference>
<dbReference type="PROSITE" id="PS51726">
    <property type="entry name" value="MYST_HAT"/>
    <property type="match status" value="1"/>
</dbReference>
<dbReference type="PANTHER" id="PTHR10615">
    <property type="entry name" value="HISTONE ACETYLTRANSFERASE"/>
    <property type="match status" value="1"/>
</dbReference>
<dbReference type="SUPFAM" id="SSF55729">
    <property type="entry name" value="Acyl-CoA N-acyltransferases (Nat)"/>
    <property type="match status" value="1"/>
</dbReference>
<feature type="compositionally biased region" description="Basic and acidic residues" evidence="14">
    <location>
        <begin position="1"/>
        <end position="11"/>
    </location>
</feature>
<organism evidence="16 17">
    <name type="scientific">Ophiostoma piceae (strain UAMH 11346)</name>
    <name type="common">Sap stain fungus</name>
    <dbReference type="NCBI Taxonomy" id="1262450"/>
    <lineage>
        <taxon>Eukaryota</taxon>
        <taxon>Fungi</taxon>
        <taxon>Dikarya</taxon>
        <taxon>Ascomycota</taxon>
        <taxon>Pezizomycotina</taxon>
        <taxon>Sordariomycetes</taxon>
        <taxon>Sordariomycetidae</taxon>
        <taxon>Ophiostomatales</taxon>
        <taxon>Ophiostomataceae</taxon>
        <taxon>Ophiostoma</taxon>
    </lineage>
</organism>
<evidence type="ECO:0000259" key="15">
    <source>
        <dbReference type="PROSITE" id="PS51726"/>
    </source>
</evidence>
<dbReference type="Pfam" id="PF01853">
    <property type="entry name" value="MOZ_SAS"/>
    <property type="match status" value="1"/>
</dbReference>
<proteinExistence type="inferred from homology"/>
<evidence type="ECO:0000256" key="8">
    <source>
        <dbReference type="ARBA" id="ARBA00022853"/>
    </source>
</evidence>
<evidence type="ECO:0000256" key="3">
    <source>
        <dbReference type="ARBA" id="ARBA00013184"/>
    </source>
</evidence>
<dbReference type="AlphaFoldDB" id="S3BUL4"/>
<dbReference type="Proteomes" id="UP000016923">
    <property type="component" value="Unassembled WGS sequence"/>
</dbReference>
<evidence type="ECO:0000256" key="5">
    <source>
        <dbReference type="ARBA" id="ARBA00022723"/>
    </source>
</evidence>
<evidence type="ECO:0000256" key="4">
    <source>
        <dbReference type="ARBA" id="ARBA00022679"/>
    </source>
</evidence>
<keyword evidence="7" id="KW-0862">Zinc</keyword>
<dbReference type="STRING" id="1262450.S3BUL4"/>
<keyword evidence="10 13" id="KW-0539">Nucleus</keyword>
<dbReference type="GO" id="GO:1990467">
    <property type="term" value="C:NuA3a histone acetyltransferase complex"/>
    <property type="evidence" value="ECO:0007669"/>
    <property type="project" value="TreeGrafter"/>
</dbReference>
<reference evidence="16 17" key="1">
    <citation type="journal article" date="2013" name="BMC Genomics">
        <title>The genome and transcriptome of the pine saprophyte Ophiostoma piceae, and a comparison with the bark beetle-associated pine pathogen Grosmannia clavigera.</title>
        <authorList>
            <person name="Haridas S."/>
            <person name="Wang Y."/>
            <person name="Lim L."/>
            <person name="Massoumi Alamouti S."/>
            <person name="Jackman S."/>
            <person name="Docking R."/>
            <person name="Robertson G."/>
            <person name="Birol I."/>
            <person name="Bohlmann J."/>
            <person name="Breuil C."/>
        </authorList>
    </citation>
    <scope>NUCLEOTIDE SEQUENCE [LARGE SCALE GENOMIC DNA]</scope>
    <source>
        <strain evidence="16 17">UAMH 11346</strain>
    </source>
</reference>
<sequence length="1205" mass="131752">MASEQLIKEELQNGGMASGVSALSSSHSQMDDDESTGTLERAAQLGVTNGEDEEADDDEHDQGESEGDEDEEEAEGGHDDGDFDHNDAEEYESDGAAEDDDDLEEDETLLPHSGRKQGSRVKHEDDDRDDDEEHDDMEDAEGESDVMEGDEGHDEDAEGESDDDLRHRHHEDDEEGVGAVKIRPGETDDEDDSEASAAASESSDDEWDETAEHAEDDDDDDEEEAEEGEEADEATCFYCKQGEQHDSPKPSKMFFSCLDCSEMAHQECASTHENPAHEDDCNELKLDEAAEGDEMEVDERSLLASANGTPSVLTSLKASTPKSSPALRGATANTESVSEDHTDTGSRSLRKRRTSPIESVDSGMSLRKRRKNATDDLSIDGFSDIRGAAVASSVRSLRIKPPKPSRVSVVKKSRTSLILKLKVRPKDLRRITVKKRKYTKRGTAVPKIGKREQKRLEKLAAENGIALDSSATPVPVMPSMTAYTQPFYSFFDKETEDQKGKPYGGILNEAEADTSKTFPTPDDRRRFDEAKQKAEDEWRARLLAMQTEAEAQQLLQPAAKRKKSTAGPASQIECIEFSGWEIDTWYAAPYPEEYSRNRVLYICEFCLKYMNSDYVAWRHKLKCPAKHPPGDEIYRHKSISFFEVDGRKNPVYCQNLCLLAKLFLGSKTLYYDVEPFLFYVLCEYDEFGYHFVGYFSKEKRASSQNNVSCILTLPIHQRKGYGNLLIDFSYLLTRVEEKTGSPEKPLSDMGLVSYRNYWRLIMCQYLLKAMREANGNNNNKLGLSVKKISDDTGMTADDVISALEGLRCLVRDPQTELYAFRVDVAYCQEYVAKWEAKKYVTLDEEALTWTPYVMGRGNATNFELGPALTAIAPREEDDEEDAAVQGTEEPKQKVDVANGDSAEHTNGVTRASPGADADADGEPDPSSVANSSEATGSGVGKPQTGEDVEMADGEADKDSTGPALQPVNGNAGPAGTAHSAGVKKEEHAASSSNGQSHSHAHGNATGDADDDSDWASAYESIPTTRFAVFPTVSARRLNNYPRGPIGRPPGARTGTAGTRSRRYTTGSSTSHVRRSVGATASPARAGATPKSTRPKAATSSSKKKKTGGTGRGPGRWPKGTKKSDYGNADSGPGLPPKDAEGEADPDTVQVHTPTSSRLVDKRNGLNGAVLESGSRGRSSPRLGKIKSAHKPQHDGDDTVMVDADE</sequence>
<dbReference type="GO" id="GO:0004402">
    <property type="term" value="F:histone acetyltransferase activity"/>
    <property type="evidence" value="ECO:0007669"/>
    <property type="project" value="InterPro"/>
</dbReference>
<feature type="compositionally biased region" description="Acidic residues" evidence="14">
    <location>
        <begin position="126"/>
        <end position="163"/>
    </location>
</feature>
<dbReference type="EC" id="2.3.1.48" evidence="3 13"/>
<evidence type="ECO:0000256" key="2">
    <source>
        <dbReference type="ARBA" id="ARBA00010107"/>
    </source>
</evidence>
<dbReference type="InterPro" id="IPR040706">
    <property type="entry name" value="Zf-MYST"/>
</dbReference>
<name>S3BUL4_OPHP1</name>
<dbReference type="FunFam" id="3.30.60.60:FF:000001">
    <property type="entry name" value="Histone acetyltransferase"/>
    <property type="match status" value="1"/>
</dbReference>
<keyword evidence="17" id="KW-1185">Reference proteome</keyword>
<feature type="region of interest" description="Disordered" evidence="14">
    <location>
        <begin position="288"/>
        <end position="372"/>
    </location>
</feature>
<feature type="active site" description="Proton donor/acceptor" evidence="12">
    <location>
        <position position="743"/>
    </location>
</feature>
<feature type="compositionally biased region" description="Low complexity" evidence="14">
    <location>
        <begin position="18"/>
        <end position="28"/>
    </location>
</feature>
<evidence type="ECO:0000313" key="17">
    <source>
        <dbReference type="Proteomes" id="UP000016923"/>
    </source>
</evidence>
<keyword evidence="4 16" id="KW-0808">Transferase</keyword>
<dbReference type="eggNOG" id="KOG2747">
    <property type="taxonomic scope" value="Eukaryota"/>
</dbReference>
<dbReference type="GO" id="GO:0008270">
    <property type="term" value="F:zinc ion binding"/>
    <property type="evidence" value="ECO:0007669"/>
    <property type="project" value="UniProtKB-KW"/>
</dbReference>
<dbReference type="GO" id="GO:0003682">
    <property type="term" value="F:chromatin binding"/>
    <property type="evidence" value="ECO:0007669"/>
    <property type="project" value="TreeGrafter"/>
</dbReference>
<gene>
    <name evidence="16" type="ORF">F503_00098</name>
</gene>
<dbReference type="OrthoDB" id="787137at2759"/>
<feature type="domain" description="MYST-type HAT" evidence="15">
    <location>
        <begin position="567"/>
        <end position="851"/>
    </location>
</feature>
<feature type="compositionally biased region" description="Acidic residues" evidence="14">
    <location>
        <begin position="202"/>
        <end position="233"/>
    </location>
</feature>
<comment type="catalytic activity">
    <reaction evidence="13">
        <text>L-lysyl-[protein] + acetyl-CoA = N(6)-acetyl-L-lysyl-[protein] + CoA + H(+)</text>
        <dbReference type="Rhea" id="RHEA:45948"/>
        <dbReference type="Rhea" id="RHEA-COMP:9752"/>
        <dbReference type="Rhea" id="RHEA-COMP:10731"/>
        <dbReference type="ChEBI" id="CHEBI:15378"/>
        <dbReference type="ChEBI" id="CHEBI:29969"/>
        <dbReference type="ChEBI" id="CHEBI:57287"/>
        <dbReference type="ChEBI" id="CHEBI:57288"/>
        <dbReference type="ChEBI" id="CHEBI:61930"/>
        <dbReference type="EC" id="2.3.1.48"/>
    </reaction>
</comment>
<dbReference type="OMA" id="DNAHRQC"/>
<feature type="compositionally biased region" description="Basic and acidic residues" evidence="14">
    <location>
        <begin position="75"/>
        <end position="88"/>
    </location>
</feature>
<dbReference type="InterPro" id="IPR036388">
    <property type="entry name" value="WH-like_DNA-bd_sf"/>
</dbReference>
<accession>S3BUL4</accession>
<dbReference type="Pfam" id="PF17772">
    <property type="entry name" value="zf-MYST"/>
    <property type="match status" value="1"/>
</dbReference>
<evidence type="ECO:0000313" key="16">
    <source>
        <dbReference type="EMBL" id="EPE04944.1"/>
    </source>
</evidence>
<dbReference type="Gene3D" id="1.10.10.10">
    <property type="entry name" value="Winged helix-like DNA-binding domain superfamily/Winged helix DNA-binding domain"/>
    <property type="match status" value="1"/>
</dbReference>
<dbReference type="GO" id="GO:0005634">
    <property type="term" value="C:nucleus"/>
    <property type="evidence" value="ECO:0007669"/>
    <property type="project" value="UniProtKB-SubCell"/>
</dbReference>
<dbReference type="GO" id="GO:0003712">
    <property type="term" value="F:transcription coregulator activity"/>
    <property type="evidence" value="ECO:0007669"/>
    <property type="project" value="TreeGrafter"/>
</dbReference>
<comment type="similarity">
    <text evidence="2 13">Belongs to the MYST (SAS/MOZ) family.</text>
</comment>
<feature type="compositionally biased region" description="Acidic residues" evidence="14">
    <location>
        <begin position="50"/>
        <end position="74"/>
    </location>
</feature>
<keyword evidence="8" id="KW-0156">Chromatin regulator</keyword>
<feature type="compositionally biased region" description="Low complexity" evidence="14">
    <location>
        <begin position="1090"/>
        <end position="1100"/>
    </location>
</feature>
<feature type="compositionally biased region" description="Acidic residues" evidence="14">
    <location>
        <begin position="89"/>
        <end position="108"/>
    </location>
</feature>
<evidence type="ECO:0000256" key="9">
    <source>
        <dbReference type="ARBA" id="ARBA00022990"/>
    </source>
</evidence>